<dbReference type="Gene3D" id="3.10.129.10">
    <property type="entry name" value="Hotdog Thioesterase"/>
    <property type="match status" value="1"/>
</dbReference>
<keyword evidence="2" id="KW-1185">Reference proteome</keyword>
<sequence>MTDTIAHATSFDRGDDARTRTFTWQDPTLGAQAAMSMTGLDYLRAMQAGTLPSPPLLHTLNMRLESVESGEVVFGMTPAEFHYNPIGSVHGGVYSSCSTLRRAVPCTVCCPQERATPARICPCAS</sequence>
<name>A0ABY8W5Z8_9MYCO</name>
<evidence type="ECO:0000313" key="2">
    <source>
        <dbReference type="Proteomes" id="UP001236585"/>
    </source>
</evidence>
<evidence type="ECO:0000313" key="1">
    <source>
        <dbReference type="EMBL" id="WIM90492.1"/>
    </source>
</evidence>
<dbReference type="Proteomes" id="UP001236585">
    <property type="component" value="Chromosome"/>
</dbReference>
<dbReference type="RefSeq" id="WP_285191270.1">
    <property type="nucleotide sequence ID" value="NZ_CP126981.1"/>
</dbReference>
<dbReference type="InterPro" id="IPR029069">
    <property type="entry name" value="HotDog_dom_sf"/>
</dbReference>
<gene>
    <name evidence="1" type="ORF">PT015_20430</name>
</gene>
<dbReference type="EMBL" id="CP126981">
    <property type="protein sequence ID" value="WIM90492.1"/>
    <property type="molecule type" value="Genomic_DNA"/>
</dbReference>
<protein>
    <recommendedName>
        <fullName evidence="3">Thioesterase</fullName>
    </recommendedName>
</protein>
<dbReference type="SUPFAM" id="SSF54637">
    <property type="entry name" value="Thioesterase/thiol ester dehydrase-isomerase"/>
    <property type="match status" value="1"/>
</dbReference>
<accession>A0ABY8W5Z8</accession>
<evidence type="ECO:0008006" key="3">
    <source>
        <dbReference type="Google" id="ProtNLM"/>
    </source>
</evidence>
<proteinExistence type="predicted"/>
<reference evidence="1 2" key="1">
    <citation type="journal article" date="2023" name="Microbiol. Resour. Announc.">
        <title>Complete Genome Sequence of Mycobacterium wuenschmanii, a novel Nontuberculous Mycobacterium Isolated from a captive population of Amazon Milk Frogs.</title>
        <authorList>
            <person name="Hicks J."/>
            <person name="Zeineldin M."/>
            <person name="Ward H."/>
            <person name="Wuenschmann A."/>
            <person name="Camp P."/>
            <person name="Farrell D."/>
            <person name="Lehman K."/>
            <person name="Thacker T."/>
            <person name="Cuthbert E."/>
        </authorList>
    </citation>
    <scope>NUCLEOTIDE SEQUENCE [LARGE SCALE GENOMIC DNA]</scope>
    <source>
        <strain evidence="1 2">Wuenschmanii</strain>
    </source>
</reference>
<organism evidence="1 2">
    <name type="scientific">Candidatus Mycobacterium wuenschmannii</name>
    <dbReference type="NCBI Taxonomy" id="3027808"/>
    <lineage>
        <taxon>Bacteria</taxon>
        <taxon>Bacillati</taxon>
        <taxon>Actinomycetota</taxon>
        <taxon>Actinomycetes</taxon>
        <taxon>Mycobacteriales</taxon>
        <taxon>Mycobacteriaceae</taxon>
        <taxon>Mycobacterium</taxon>
    </lineage>
</organism>